<comment type="cofactor">
    <cofactor evidence="1">
        <name>pyridoxal 5'-phosphate</name>
        <dbReference type="ChEBI" id="CHEBI:597326"/>
    </cofactor>
</comment>
<dbReference type="GO" id="GO:0019148">
    <property type="term" value="F:D-cysteine desulfhydrase activity"/>
    <property type="evidence" value="ECO:0007669"/>
    <property type="project" value="TreeGrafter"/>
</dbReference>
<feature type="coiled-coil region" evidence="7">
    <location>
        <begin position="249"/>
        <end position="276"/>
    </location>
</feature>
<evidence type="ECO:0000256" key="2">
    <source>
        <dbReference type="ARBA" id="ARBA00008639"/>
    </source>
</evidence>
<dbReference type="InterPro" id="IPR005966">
    <property type="entry name" value="D-Cys_desShydrase"/>
</dbReference>
<evidence type="ECO:0000256" key="1">
    <source>
        <dbReference type="ARBA" id="ARBA00001933"/>
    </source>
</evidence>
<dbReference type="InterPro" id="IPR036052">
    <property type="entry name" value="TrpB-like_PALP_sf"/>
</dbReference>
<gene>
    <name evidence="10" type="ORF">ALQ77_04987</name>
</gene>
<dbReference type="PANTHER" id="PTHR43780">
    <property type="entry name" value="1-AMINOCYCLOPROPANE-1-CARBOXYLATE DEAMINASE-RELATED"/>
    <property type="match status" value="1"/>
</dbReference>
<dbReference type="STRING" id="47879.AXG94_16525"/>
<dbReference type="NCBIfam" id="NF003030">
    <property type="entry name" value="PRK03910.1-3"/>
    <property type="match status" value="1"/>
</dbReference>
<evidence type="ECO:0000256" key="6">
    <source>
        <dbReference type="ARBA" id="ARBA00068519"/>
    </source>
</evidence>
<evidence type="ECO:0000256" key="8">
    <source>
        <dbReference type="SAM" id="MobiDB-lite"/>
    </source>
</evidence>
<dbReference type="InterPro" id="IPR001926">
    <property type="entry name" value="TrpB-like_PALP"/>
</dbReference>
<reference evidence="10 11" key="1">
    <citation type="submission" date="2018-08" db="EMBL/GenBank/DDBJ databases">
        <title>Recombination of ecologically and evolutionarily significant loci maintains genetic cohesion in the Pseudomonas syringae species complex.</title>
        <authorList>
            <person name="Dillon M."/>
            <person name="Thakur S."/>
            <person name="Almeida R.N.D."/>
            <person name="Weir B.S."/>
            <person name="Guttman D.S."/>
        </authorList>
    </citation>
    <scope>NUCLEOTIDE SEQUENCE [LARGE SCALE GENOMIC DNA]</scope>
    <source>
        <strain evidence="10 11">NCPPB2445</strain>
    </source>
</reference>
<feature type="region of interest" description="Disordered" evidence="8">
    <location>
        <begin position="42"/>
        <end position="68"/>
    </location>
</feature>
<dbReference type="Pfam" id="PF00291">
    <property type="entry name" value="PALP"/>
    <property type="match status" value="1"/>
</dbReference>
<dbReference type="PANTHER" id="PTHR43780:SF2">
    <property type="entry name" value="1-AMINOCYCLOPROPANE-1-CARBOXYLATE DEAMINASE-RELATED"/>
    <property type="match status" value="1"/>
</dbReference>
<dbReference type="NCBIfam" id="TIGR01275">
    <property type="entry name" value="ACC_deam_rel"/>
    <property type="match status" value="1"/>
</dbReference>
<evidence type="ECO:0000256" key="5">
    <source>
        <dbReference type="ARBA" id="ARBA00066825"/>
    </source>
</evidence>
<evidence type="ECO:0000256" key="7">
    <source>
        <dbReference type="SAM" id="Coils"/>
    </source>
</evidence>
<dbReference type="InterPro" id="IPR027278">
    <property type="entry name" value="ACCD_DCysDesulf"/>
</dbReference>
<evidence type="ECO:0000256" key="4">
    <source>
        <dbReference type="ARBA" id="ARBA00023239"/>
    </source>
</evidence>
<accession>A0A3M3EIG0</accession>
<comment type="caution">
    <text evidence="10">The sequence shown here is derived from an EMBL/GenBank/DDBJ whole genome shotgun (WGS) entry which is preliminary data.</text>
</comment>
<proteinExistence type="inferred from homology"/>
<evidence type="ECO:0000313" key="10">
    <source>
        <dbReference type="EMBL" id="RMM49374.1"/>
    </source>
</evidence>
<evidence type="ECO:0000256" key="3">
    <source>
        <dbReference type="ARBA" id="ARBA00022898"/>
    </source>
</evidence>
<name>A0A3M3EIG0_9PSED</name>
<dbReference type="EC" id="4.4.1.25" evidence="5"/>
<dbReference type="SUPFAM" id="SSF53686">
    <property type="entry name" value="Tryptophan synthase beta subunit-like PLP-dependent enzymes"/>
    <property type="match status" value="1"/>
</dbReference>
<keyword evidence="3" id="KW-0663">Pyridoxal phosphate</keyword>
<keyword evidence="4" id="KW-0456">Lyase</keyword>
<evidence type="ECO:0000313" key="11">
    <source>
        <dbReference type="Proteomes" id="UP000270661"/>
    </source>
</evidence>
<comment type="similarity">
    <text evidence="2">Belongs to the ACC deaminase/D-cysteine desulfhydrase family.</text>
</comment>
<organism evidence="10 11">
    <name type="scientific">Pseudomonas corrugata</name>
    <dbReference type="NCBI Taxonomy" id="47879"/>
    <lineage>
        <taxon>Bacteria</taxon>
        <taxon>Pseudomonadati</taxon>
        <taxon>Pseudomonadota</taxon>
        <taxon>Gammaproteobacteria</taxon>
        <taxon>Pseudomonadales</taxon>
        <taxon>Pseudomonadaceae</taxon>
        <taxon>Pseudomonas</taxon>
    </lineage>
</organism>
<sequence length="454" mass="48949">MNRQLRTNRRARRYVLHASPREGMTLLSVFVSFAVTTYASCGSKTGPSASQLSHKPVGAKLARDSGKPVSKDVGWSIAIASKLCSHSQQFILRTRPESPQIRLTVAREYQRAYSPDIAYNQYGLMIKQQLSRFNRLDLLGHPTPLEKLERLSSWLGRDLYIKRDDLTPLALGGNKLRKLEYLGADALAQGADTLITAGAIQSNHVRQTAALAARLGLGCVALLENPIGTEDANYLGNGNRLLLELFDAKVELVENLDNADEQLQALAARLRNNGKKPYLVPIGGSNALGALGYVRAGLELAEQIKDTGLDFAAVVLASGSAGTHSGLALALSETLPQLPVIGVTVSRSEEDQLPKVQGLAERVAQLLEVALPEAFKVNLWDEYFAPRYGEPNAGTLAAVKLLASLEGLLLDPVYTGKAMAGLLDGIGRDRFDEGPIIFLHTGGAPALFAYNAAF</sequence>
<dbReference type="Proteomes" id="UP000270661">
    <property type="component" value="Unassembled WGS sequence"/>
</dbReference>
<keyword evidence="7" id="KW-0175">Coiled coil</keyword>
<dbReference type="NCBIfam" id="NF003032">
    <property type="entry name" value="PRK03910.1-5"/>
    <property type="match status" value="1"/>
</dbReference>
<feature type="compositionally biased region" description="Polar residues" evidence="8">
    <location>
        <begin position="42"/>
        <end position="53"/>
    </location>
</feature>
<protein>
    <recommendedName>
        <fullName evidence="6">L-cysteate sulfo-lyase</fullName>
        <ecNumber evidence="5">4.4.1.25</ecNumber>
    </recommendedName>
</protein>
<dbReference type="FunFam" id="3.40.50.1100:FF:000017">
    <property type="entry name" value="D-cysteine desulfhydrase"/>
    <property type="match status" value="1"/>
</dbReference>
<dbReference type="AlphaFoldDB" id="A0A3M3EIG0"/>
<feature type="domain" description="Tryptophan synthase beta chain-like PALP" evidence="9">
    <location>
        <begin position="139"/>
        <end position="442"/>
    </location>
</feature>
<dbReference type="GO" id="GO:0034011">
    <property type="term" value="F:L-cysteate sulfo-lyase activity"/>
    <property type="evidence" value="ECO:0007669"/>
    <property type="project" value="UniProtKB-EC"/>
</dbReference>
<keyword evidence="11" id="KW-1185">Reference proteome</keyword>
<evidence type="ECO:0000259" key="9">
    <source>
        <dbReference type="Pfam" id="PF00291"/>
    </source>
</evidence>
<dbReference type="EMBL" id="RBOJ01000075">
    <property type="protein sequence ID" value="RMM49374.1"/>
    <property type="molecule type" value="Genomic_DNA"/>
</dbReference>
<dbReference type="Gene3D" id="3.40.50.1100">
    <property type="match status" value="2"/>
</dbReference>